<dbReference type="EMBL" id="JARXHW010000026">
    <property type="protein sequence ID" value="MDQ8208220.1"/>
    <property type="molecule type" value="Genomic_DNA"/>
</dbReference>
<dbReference type="GO" id="GO:0016874">
    <property type="term" value="F:ligase activity"/>
    <property type="evidence" value="ECO:0007669"/>
    <property type="project" value="UniProtKB-KW"/>
</dbReference>
<dbReference type="Proteomes" id="UP001225316">
    <property type="component" value="Unassembled WGS sequence"/>
</dbReference>
<keyword evidence="3 5" id="KW-1133">Transmembrane helix</keyword>
<dbReference type="PANTHER" id="PTHR37422">
    <property type="entry name" value="TEICHURONIC ACID BIOSYNTHESIS PROTEIN TUAE"/>
    <property type="match status" value="1"/>
</dbReference>
<feature type="transmembrane region" description="Helical" evidence="5">
    <location>
        <begin position="206"/>
        <end position="226"/>
    </location>
</feature>
<protein>
    <submittedName>
        <fullName evidence="7">O-antigen ligase family protein</fullName>
    </submittedName>
</protein>
<evidence type="ECO:0000256" key="1">
    <source>
        <dbReference type="ARBA" id="ARBA00004141"/>
    </source>
</evidence>
<sequence>MAPWLLFDILFTHALFNPNFATIYNNLFSPLLPLEYNIAWPTTPNPERSRLFLQFLIGLQLMTLNLIYTGSPRQQIRHCLAAIFLSGAALAVIGGLMKLTGSREFLWLIELREPAAYATFFYKNHWAYFALLAAGCGMALFHNTYAKEKHSGHLPEKSIGIALLILVILISIPLAEARGASLVAIPLMIAFILSITRPLHKHGTKLALSITLCLLILTGLGLYQVAKPQIIRAQQRSHSQIEAAKHGNFHDVKRLALYRDCWSMFRDRPYWGWGIGSFIHIHPIYAGPEFYEINAAYPIAYEFTHNDYLQALAEMGLVGSLLLLSPFVCLLIGSHKKAKWLNKISPWLLSATCAVMIAASFDMALAAPAIAMGTLLIGASSVSYALQAKQHK</sequence>
<dbReference type="Pfam" id="PF04932">
    <property type="entry name" value="Wzy_C"/>
    <property type="match status" value="1"/>
</dbReference>
<evidence type="ECO:0000256" key="2">
    <source>
        <dbReference type="ARBA" id="ARBA00022692"/>
    </source>
</evidence>
<evidence type="ECO:0000313" key="7">
    <source>
        <dbReference type="EMBL" id="MDQ8208220.1"/>
    </source>
</evidence>
<feature type="transmembrane region" description="Helical" evidence="5">
    <location>
        <begin position="158"/>
        <end position="175"/>
    </location>
</feature>
<gene>
    <name evidence="7" type="ORF">QEH52_11920</name>
</gene>
<evidence type="ECO:0000259" key="6">
    <source>
        <dbReference type="Pfam" id="PF04932"/>
    </source>
</evidence>
<keyword evidence="2 5" id="KW-0812">Transmembrane</keyword>
<dbReference type="PANTHER" id="PTHR37422:SF23">
    <property type="entry name" value="TEICHURONIC ACID BIOSYNTHESIS PROTEIN TUAE"/>
    <property type="match status" value="1"/>
</dbReference>
<evidence type="ECO:0000256" key="3">
    <source>
        <dbReference type="ARBA" id="ARBA00022989"/>
    </source>
</evidence>
<keyword evidence="8" id="KW-1185">Reference proteome</keyword>
<proteinExistence type="predicted"/>
<accession>A0ABU1AYM9</accession>
<feature type="domain" description="O-antigen ligase-related" evidence="6">
    <location>
        <begin position="164"/>
        <end position="324"/>
    </location>
</feature>
<feature type="transmembrane region" description="Helical" evidence="5">
    <location>
        <begin position="344"/>
        <end position="361"/>
    </location>
</feature>
<dbReference type="RefSeq" id="WP_308950716.1">
    <property type="nucleotide sequence ID" value="NZ_JARXHW010000026.1"/>
</dbReference>
<reference evidence="7 8" key="1">
    <citation type="submission" date="2023-04" db="EMBL/GenBank/DDBJ databases">
        <title>A novel bacteria isolated from coastal sediment.</title>
        <authorList>
            <person name="Liu X.-J."/>
            <person name="Du Z.-J."/>
        </authorList>
    </citation>
    <scope>NUCLEOTIDE SEQUENCE [LARGE SCALE GENOMIC DNA]</scope>
    <source>
        <strain evidence="7 8">SDUM461003</strain>
    </source>
</reference>
<name>A0ABU1AYM9_9BACT</name>
<feature type="transmembrane region" description="Helical" evidence="5">
    <location>
        <begin position="80"/>
        <end position="97"/>
    </location>
</feature>
<dbReference type="InterPro" id="IPR007016">
    <property type="entry name" value="O-antigen_ligase-rel_domated"/>
</dbReference>
<dbReference type="InterPro" id="IPR051533">
    <property type="entry name" value="WaaL-like"/>
</dbReference>
<comment type="subcellular location">
    <subcellularLocation>
        <location evidence="1">Membrane</location>
        <topology evidence="1">Multi-pass membrane protein</topology>
    </subcellularLocation>
</comment>
<keyword evidence="4 5" id="KW-0472">Membrane</keyword>
<evidence type="ECO:0000256" key="5">
    <source>
        <dbReference type="SAM" id="Phobius"/>
    </source>
</evidence>
<keyword evidence="7" id="KW-0436">Ligase</keyword>
<organism evidence="7 8">
    <name type="scientific">Thalassobacterium maritimum</name>
    <dbReference type="NCBI Taxonomy" id="3041265"/>
    <lineage>
        <taxon>Bacteria</taxon>
        <taxon>Pseudomonadati</taxon>
        <taxon>Verrucomicrobiota</taxon>
        <taxon>Opitutia</taxon>
        <taxon>Puniceicoccales</taxon>
        <taxon>Coraliomargaritaceae</taxon>
        <taxon>Thalassobacterium</taxon>
    </lineage>
</organism>
<feature type="transmembrane region" description="Helical" evidence="5">
    <location>
        <begin position="126"/>
        <end position="146"/>
    </location>
</feature>
<evidence type="ECO:0000256" key="4">
    <source>
        <dbReference type="ARBA" id="ARBA00023136"/>
    </source>
</evidence>
<evidence type="ECO:0000313" key="8">
    <source>
        <dbReference type="Proteomes" id="UP001225316"/>
    </source>
</evidence>
<comment type="caution">
    <text evidence="7">The sequence shown here is derived from an EMBL/GenBank/DDBJ whole genome shotgun (WGS) entry which is preliminary data.</text>
</comment>
<feature type="transmembrane region" description="Helical" evidence="5">
    <location>
        <begin position="311"/>
        <end position="332"/>
    </location>
</feature>
<feature type="transmembrane region" description="Helical" evidence="5">
    <location>
        <begin position="367"/>
        <end position="386"/>
    </location>
</feature>
<feature type="transmembrane region" description="Helical" evidence="5">
    <location>
        <begin position="51"/>
        <end position="68"/>
    </location>
</feature>